<dbReference type="PANTHER" id="PTHR33976:SF2">
    <property type="entry name" value="GLYCOPROTEIN MEMBRANE GPI-ANCHORED"/>
    <property type="match status" value="1"/>
</dbReference>
<reference evidence="4" key="1">
    <citation type="submission" date="2019-12" db="EMBL/GenBank/DDBJ databases">
        <title>Genome sequencing and annotation of Brassica cretica.</title>
        <authorList>
            <person name="Studholme D.J."/>
            <person name="Sarris P.F."/>
        </authorList>
    </citation>
    <scope>NUCLEOTIDE SEQUENCE</scope>
    <source>
        <strain evidence="4">PFS-001/15</strain>
        <tissue evidence="4">Leaf</tissue>
    </source>
</reference>
<evidence type="ECO:0000313" key="4">
    <source>
        <dbReference type="EMBL" id="KAF2568262.1"/>
    </source>
</evidence>
<evidence type="ECO:0000256" key="2">
    <source>
        <dbReference type="SAM" id="Phobius"/>
    </source>
</evidence>
<keyword evidence="2" id="KW-1133">Transmembrane helix</keyword>
<organism evidence="4 5">
    <name type="scientific">Brassica cretica</name>
    <name type="common">Mustard</name>
    <dbReference type="NCBI Taxonomy" id="69181"/>
    <lineage>
        <taxon>Eukaryota</taxon>
        <taxon>Viridiplantae</taxon>
        <taxon>Streptophyta</taxon>
        <taxon>Embryophyta</taxon>
        <taxon>Tracheophyta</taxon>
        <taxon>Spermatophyta</taxon>
        <taxon>Magnoliopsida</taxon>
        <taxon>eudicotyledons</taxon>
        <taxon>Gunneridae</taxon>
        <taxon>Pentapetalae</taxon>
        <taxon>rosids</taxon>
        <taxon>malvids</taxon>
        <taxon>Brassicales</taxon>
        <taxon>Brassicaceae</taxon>
        <taxon>Brassiceae</taxon>
        <taxon>Brassica</taxon>
    </lineage>
</organism>
<feature type="region of interest" description="Disordered" evidence="1">
    <location>
        <begin position="236"/>
        <end position="275"/>
    </location>
</feature>
<gene>
    <name evidence="4" type="ORF">F2Q68_00025169</name>
</gene>
<feature type="domain" description="Uncharacterized GPI-anchored protein At5g19230-like" evidence="3">
    <location>
        <begin position="33"/>
        <end position="161"/>
    </location>
</feature>
<sequence>MVLMITKMSLSLYIIHLLIFSLISTYVISNQEEDNLLQGLNSYRTAQSVPPFAKNDKADCVADEIADKLEDEPCTNHTTASTITPGSVPPRLSNYQDILSECKVDPNSTRDGLILPVCIPNRVPTLVLTNYTHTGYARYLNDSRYVGAGVGSEKEWMVVVLTTSTPGGSFSSGEATSLRVMAGLGLMGLLFNCLLVLCMPSSTKSNKEKHLLFSENPAHLECTIRKDQRSTSLDAAAFTSTDSRTHPSTDTRPSSSTDLPHSTSIDSTPCTSIDP</sequence>
<dbReference type="Proteomes" id="UP000712281">
    <property type="component" value="Unassembled WGS sequence"/>
</dbReference>
<feature type="compositionally biased region" description="Polar residues" evidence="1">
    <location>
        <begin position="259"/>
        <end position="275"/>
    </location>
</feature>
<keyword evidence="2" id="KW-0812">Transmembrane</keyword>
<dbReference type="EMBL" id="QGKW02001911">
    <property type="protein sequence ID" value="KAF2568262.1"/>
    <property type="molecule type" value="Genomic_DNA"/>
</dbReference>
<dbReference type="PANTHER" id="PTHR33976">
    <property type="entry name" value="OS07G0645000 PROTEIN"/>
    <property type="match status" value="1"/>
</dbReference>
<keyword evidence="2" id="KW-0472">Membrane</keyword>
<dbReference type="InterPro" id="IPR045285">
    <property type="entry name" value="At5g19230-like"/>
</dbReference>
<name>A0A8S9IGA3_BRACR</name>
<protein>
    <recommendedName>
        <fullName evidence="3">Uncharacterized GPI-anchored protein At5g19230-like domain-containing protein</fullName>
    </recommendedName>
</protein>
<feature type="transmembrane region" description="Helical" evidence="2">
    <location>
        <begin position="180"/>
        <end position="199"/>
    </location>
</feature>
<comment type="caution">
    <text evidence="4">The sequence shown here is derived from an EMBL/GenBank/DDBJ whole genome shotgun (WGS) entry which is preliminary data.</text>
</comment>
<feature type="transmembrane region" description="Helical" evidence="2">
    <location>
        <begin position="12"/>
        <end position="29"/>
    </location>
</feature>
<dbReference type="InterPro" id="IPR059083">
    <property type="entry name" value="At5g19230_dom"/>
</dbReference>
<evidence type="ECO:0000256" key="1">
    <source>
        <dbReference type="SAM" id="MobiDB-lite"/>
    </source>
</evidence>
<dbReference type="Pfam" id="PF25884">
    <property type="entry name" value="At5g19230"/>
    <property type="match status" value="1"/>
</dbReference>
<dbReference type="AlphaFoldDB" id="A0A8S9IGA3"/>
<evidence type="ECO:0000313" key="5">
    <source>
        <dbReference type="Proteomes" id="UP000712281"/>
    </source>
</evidence>
<proteinExistence type="predicted"/>
<accession>A0A8S9IGA3</accession>
<evidence type="ECO:0000259" key="3">
    <source>
        <dbReference type="Pfam" id="PF25884"/>
    </source>
</evidence>